<accession>T1F282</accession>
<gene>
    <name evidence="3" type="primary">20202932</name>
    <name evidence="2" type="ORF">HELRODRAFT_169684</name>
</gene>
<feature type="region of interest" description="Disordered" evidence="1">
    <location>
        <begin position="295"/>
        <end position="362"/>
    </location>
</feature>
<evidence type="ECO:0000313" key="2">
    <source>
        <dbReference type="EMBL" id="ESO07969.1"/>
    </source>
</evidence>
<reference evidence="2 4" key="2">
    <citation type="journal article" date="2013" name="Nature">
        <title>Insights into bilaterian evolution from three spiralian genomes.</title>
        <authorList>
            <person name="Simakov O."/>
            <person name="Marletaz F."/>
            <person name="Cho S.J."/>
            <person name="Edsinger-Gonzales E."/>
            <person name="Havlak P."/>
            <person name="Hellsten U."/>
            <person name="Kuo D.H."/>
            <person name="Larsson T."/>
            <person name="Lv J."/>
            <person name="Arendt D."/>
            <person name="Savage R."/>
            <person name="Osoegawa K."/>
            <person name="de Jong P."/>
            <person name="Grimwood J."/>
            <person name="Chapman J.A."/>
            <person name="Shapiro H."/>
            <person name="Aerts A."/>
            <person name="Otillar R.P."/>
            <person name="Terry A.Y."/>
            <person name="Boore J.L."/>
            <person name="Grigoriev I.V."/>
            <person name="Lindberg D.R."/>
            <person name="Seaver E.C."/>
            <person name="Weisblat D.A."/>
            <person name="Putnam N.H."/>
            <person name="Rokhsar D.S."/>
        </authorList>
    </citation>
    <scope>NUCLEOTIDE SEQUENCE</scope>
</reference>
<dbReference type="AlphaFoldDB" id="T1F282"/>
<evidence type="ECO:0000313" key="4">
    <source>
        <dbReference type="Proteomes" id="UP000015101"/>
    </source>
</evidence>
<dbReference type="RefSeq" id="XP_009013758.1">
    <property type="nucleotide sequence ID" value="XM_009015510.1"/>
</dbReference>
<dbReference type="EMBL" id="KB096134">
    <property type="protein sequence ID" value="ESO07969.1"/>
    <property type="molecule type" value="Genomic_DNA"/>
</dbReference>
<proteinExistence type="predicted"/>
<dbReference type="EnsemblMetazoa" id="HelroT169684">
    <property type="protein sequence ID" value="HelroP169684"/>
    <property type="gene ID" value="HelroG169684"/>
</dbReference>
<protein>
    <submittedName>
        <fullName evidence="2 3">Uncharacterized protein</fullName>
    </submittedName>
</protein>
<feature type="compositionally biased region" description="Basic and acidic residues" evidence="1">
    <location>
        <begin position="269"/>
        <end position="283"/>
    </location>
</feature>
<dbReference type="KEGG" id="hro:HELRODRAFT_169684"/>
<dbReference type="InParanoid" id="T1F282"/>
<reference evidence="4" key="1">
    <citation type="submission" date="2012-12" db="EMBL/GenBank/DDBJ databases">
        <authorList>
            <person name="Hellsten U."/>
            <person name="Grimwood J."/>
            <person name="Chapman J.A."/>
            <person name="Shapiro H."/>
            <person name="Aerts A."/>
            <person name="Otillar R.P."/>
            <person name="Terry A.Y."/>
            <person name="Boore J.L."/>
            <person name="Simakov O."/>
            <person name="Marletaz F."/>
            <person name="Cho S.-J."/>
            <person name="Edsinger-Gonzales E."/>
            <person name="Havlak P."/>
            <person name="Kuo D.-H."/>
            <person name="Larsson T."/>
            <person name="Lv J."/>
            <person name="Arendt D."/>
            <person name="Savage R."/>
            <person name="Osoegawa K."/>
            <person name="de Jong P."/>
            <person name="Lindberg D.R."/>
            <person name="Seaver E.C."/>
            <person name="Weisblat D.A."/>
            <person name="Putnam N.H."/>
            <person name="Grigoriev I.V."/>
            <person name="Rokhsar D.S."/>
        </authorList>
    </citation>
    <scope>NUCLEOTIDE SEQUENCE</scope>
</reference>
<dbReference type="GeneID" id="20202932"/>
<dbReference type="EMBL" id="AMQM01003347">
    <property type="status" value="NOT_ANNOTATED_CDS"/>
    <property type="molecule type" value="Genomic_DNA"/>
</dbReference>
<evidence type="ECO:0000256" key="1">
    <source>
        <dbReference type="SAM" id="MobiDB-lite"/>
    </source>
</evidence>
<sequence length="417" mass="46933">MKRVKIKPDKKAKATGKCVNRKESSLETSAKCLQKSNNFLSTIEKAQDWLLRDNNTKKLFEFFEFSSTRAGSVSREIFAAGFRDLSSPLNDVEVEALTSLLLVKESHDDDDGGGDNDGQVDDDDDGGAGSDSKRNGHLEDIVQFDKLHNVLLYLRHSLEEYNQLFRGHPRRVKIYFRFLPFDFLDNHPGHVIASVDDDVTVRQLERLIGQLSGMAARKFTFYRKANRDSPNNNIATTNNKNINANANNNNQDNNNNNNKMNDNISGRGKRSDDRKTVAADDSQHEVCIRVKNFKTSAGSTMNNNNNNNHNNNNNNNNSNNNSNNNNSINNNSNNSNNNNSSNSSSISNNNNNSTNNHIPNNDKFIPIPENTVLRNLGIKCGTAIRPYEFCIHYDCVDEPLNDEPILTCDHYFCGLMH</sequence>
<feature type="region of interest" description="Disordered" evidence="1">
    <location>
        <begin position="105"/>
        <end position="134"/>
    </location>
</feature>
<organism evidence="3 4">
    <name type="scientific">Helobdella robusta</name>
    <name type="common">Californian leech</name>
    <dbReference type="NCBI Taxonomy" id="6412"/>
    <lineage>
        <taxon>Eukaryota</taxon>
        <taxon>Metazoa</taxon>
        <taxon>Spiralia</taxon>
        <taxon>Lophotrochozoa</taxon>
        <taxon>Annelida</taxon>
        <taxon>Clitellata</taxon>
        <taxon>Hirudinea</taxon>
        <taxon>Rhynchobdellida</taxon>
        <taxon>Glossiphoniidae</taxon>
        <taxon>Helobdella</taxon>
    </lineage>
</organism>
<dbReference type="CTD" id="20202932"/>
<dbReference type="HOGENOM" id="CLU_659338_0_0_1"/>
<name>T1F282_HELRO</name>
<evidence type="ECO:0000313" key="3">
    <source>
        <dbReference type="EnsemblMetazoa" id="HelroP169684"/>
    </source>
</evidence>
<dbReference type="Proteomes" id="UP000015101">
    <property type="component" value="Unassembled WGS sequence"/>
</dbReference>
<keyword evidence="4" id="KW-1185">Reference proteome</keyword>
<feature type="compositionally biased region" description="Low complexity" evidence="1">
    <location>
        <begin position="231"/>
        <end position="263"/>
    </location>
</feature>
<reference evidence="3" key="3">
    <citation type="submission" date="2015-06" db="UniProtKB">
        <authorList>
            <consortium name="EnsemblMetazoa"/>
        </authorList>
    </citation>
    <scope>IDENTIFICATION</scope>
</reference>
<feature type="compositionally biased region" description="Low complexity" evidence="1">
    <location>
        <begin position="302"/>
        <end position="361"/>
    </location>
</feature>
<feature type="compositionally biased region" description="Acidic residues" evidence="1">
    <location>
        <begin position="108"/>
        <end position="126"/>
    </location>
</feature>
<feature type="region of interest" description="Disordered" evidence="1">
    <location>
        <begin position="226"/>
        <end position="283"/>
    </location>
</feature>